<organism evidence="1 2">
    <name type="scientific">Alkalibacterium indicireducens</name>
    <dbReference type="NCBI Taxonomy" id="398758"/>
    <lineage>
        <taxon>Bacteria</taxon>
        <taxon>Bacillati</taxon>
        <taxon>Bacillota</taxon>
        <taxon>Bacilli</taxon>
        <taxon>Lactobacillales</taxon>
        <taxon>Carnobacteriaceae</taxon>
        <taxon>Alkalibacterium</taxon>
    </lineage>
</organism>
<protein>
    <submittedName>
        <fullName evidence="1">DUF4411 family protein</fullName>
    </submittedName>
</protein>
<dbReference type="Proteomes" id="UP001410648">
    <property type="component" value="Unassembled WGS sequence"/>
</dbReference>
<sequence length="177" mass="20612">MVKYLFDANTFIAPHRLYYSNDIAPSFWIWLEQNYGDNIFLIDKVRDELINNSDFLGTWVRNAIHNHDNVLYTNSDQHIVDNYASIMQYITTCGFYKPASYNTWAQGNKADPFLISTALKFNNNREEAVIVTMEKRLGGLNTTNPTSSEPRIPDVADYYNLQCIDVFEFMRRLNSNL</sequence>
<gene>
    <name evidence="1" type="ORF">GCM10008936_13470</name>
</gene>
<reference evidence="2" key="1">
    <citation type="journal article" date="2019" name="Int. J. Syst. Evol. Microbiol.">
        <title>The Global Catalogue of Microorganisms (GCM) 10K type strain sequencing project: providing services to taxonomists for standard genome sequencing and annotation.</title>
        <authorList>
            <consortium name="The Broad Institute Genomics Platform"/>
            <consortium name="The Broad Institute Genome Sequencing Center for Infectious Disease"/>
            <person name="Wu L."/>
            <person name="Ma J."/>
        </authorList>
    </citation>
    <scope>NUCLEOTIDE SEQUENCE [LARGE SCALE GENOMIC DNA]</scope>
    <source>
        <strain evidence="2">JCM 14232</strain>
    </source>
</reference>
<dbReference type="RefSeq" id="WP_346024770.1">
    <property type="nucleotide sequence ID" value="NZ_BAAADA010000114.1"/>
</dbReference>
<evidence type="ECO:0000313" key="1">
    <source>
        <dbReference type="EMBL" id="GAA0485904.1"/>
    </source>
</evidence>
<accession>A0ABP3KWV4</accession>
<comment type="caution">
    <text evidence="1">The sequence shown here is derived from an EMBL/GenBank/DDBJ whole genome shotgun (WGS) entry which is preliminary data.</text>
</comment>
<dbReference type="EMBL" id="BAAADA010000114">
    <property type="protein sequence ID" value="GAA0485904.1"/>
    <property type="molecule type" value="Genomic_DNA"/>
</dbReference>
<name>A0ABP3KWV4_9LACT</name>
<dbReference type="InterPro" id="IPR016541">
    <property type="entry name" value="UCP008505"/>
</dbReference>
<proteinExistence type="predicted"/>
<keyword evidence="2" id="KW-1185">Reference proteome</keyword>
<dbReference type="Pfam" id="PF14367">
    <property type="entry name" value="DUF4411"/>
    <property type="match status" value="1"/>
</dbReference>
<evidence type="ECO:0000313" key="2">
    <source>
        <dbReference type="Proteomes" id="UP001410648"/>
    </source>
</evidence>